<dbReference type="PANTHER" id="PTHR46704:SF1">
    <property type="entry name" value="TELOMERE LENGTH REGULATION PROTEIN TEL2 HOMOLOG"/>
    <property type="match status" value="1"/>
</dbReference>
<name>A0A6P8IVT9_ACTTE</name>
<feature type="region of interest" description="Disordered" evidence="1">
    <location>
        <begin position="196"/>
        <end position="222"/>
    </location>
</feature>
<dbReference type="RefSeq" id="XP_031571112.1">
    <property type="nucleotide sequence ID" value="XM_031715252.1"/>
</dbReference>
<dbReference type="Proteomes" id="UP000515163">
    <property type="component" value="Unplaced"/>
</dbReference>
<sequence length="222" mass="24654">MPQRMVKSKPLTRIGFAMSVRHMTGSKQLIRMLNRFGHSCSYDDIEVVDTSLALEIIAQTENLGAVIPSNITPGVFVQAAGDNNDLNEETLDGKQTTHATTLVLYQRQQYGPKPKPVVHSNQKEKRRSLSTPAAASNLKEFSASGRRPTVNFYKGIIQKEWFHSTSPVGSSAQRKDIGWFLACMCTNKLFSVDLNTSPTPHPTQSIPSWSGSTQRSQTSRHH</sequence>
<accession>A0A6P8IVT9</accession>
<gene>
    <name evidence="3" type="primary">LOC116305356</name>
</gene>
<dbReference type="KEGG" id="aten:116305356"/>
<evidence type="ECO:0000313" key="2">
    <source>
        <dbReference type="Proteomes" id="UP000515163"/>
    </source>
</evidence>
<protein>
    <submittedName>
        <fullName evidence="3">Uncharacterized protein LOC116305356</fullName>
    </submittedName>
</protein>
<dbReference type="PANTHER" id="PTHR46704">
    <property type="entry name" value="CXC DOMAIN-CONTAINING PROTEIN-RELATED"/>
    <property type="match status" value="1"/>
</dbReference>
<reference evidence="3" key="1">
    <citation type="submission" date="2025-08" db="UniProtKB">
        <authorList>
            <consortium name="RefSeq"/>
        </authorList>
    </citation>
    <scope>IDENTIFICATION</scope>
    <source>
        <tissue evidence="3">Tentacle</tissue>
    </source>
</reference>
<organism evidence="2 3">
    <name type="scientific">Actinia tenebrosa</name>
    <name type="common">Australian red waratah sea anemone</name>
    <dbReference type="NCBI Taxonomy" id="6105"/>
    <lineage>
        <taxon>Eukaryota</taxon>
        <taxon>Metazoa</taxon>
        <taxon>Cnidaria</taxon>
        <taxon>Anthozoa</taxon>
        <taxon>Hexacorallia</taxon>
        <taxon>Actiniaria</taxon>
        <taxon>Actiniidae</taxon>
        <taxon>Actinia</taxon>
    </lineage>
</organism>
<dbReference type="InParanoid" id="A0A6P8IVT9"/>
<evidence type="ECO:0000256" key="1">
    <source>
        <dbReference type="SAM" id="MobiDB-lite"/>
    </source>
</evidence>
<feature type="region of interest" description="Disordered" evidence="1">
    <location>
        <begin position="111"/>
        <end position="140"/>
    </location>
</feature>
<keyword evidence="2" id="KW-1185">Reference proteome</keyword>
<proteinExistence type="predicted"/>
<dbReference type="AlphaFoldDB" id="A0A6P8IVT9"/>
<dbReference type="GeneID" id="116305356"/>
<evidence type="ECO:0000313" key="3">
    <source>
        <dbReference type="RefSeq" id="XP_031571112.1"/>
    </source>
</evidence>
<dbReference type="OrthoDB" id="5975977at2759"/>